<name>I2H8F3_HENB6</name>
<dbReference type="Pfam" id="PF07961">
    <property type="entry name" value="MBA1"/>
    <property type="match status" value="1"/>
</dbReference>
<proteinExistence type="predicted"/>
<evidence type="ECO:0000313" key="2">
    <source>
        <dbReference type="Proteomes" id="UP000002866"/>
    </source>
</evidence>
<dbReference type="STRING" id="1071380.I2H8F3"/>
<evidence type="ECO:0000313" key="1">
    <source>
        <dbReference type="EMBL" id="CCH62655.1"/>
    </source>
</evidence>
<accession>I2H8F3</accession>
<dbReference type="AlphaFoldDB" id="I2H8F3"/>
<dbReference type="KEGG" id="tbl:TBLA_0H03730"/>
<dbReference type="EMBL" id="HE806323">
    <property type="protein sequence ID" value="CCH62655.1"/>
    <property type="molecule type" value="Genomic_DNA"/>
</dbReference>
<dbReference type="PANTHER" id="PTHR13333">
    <property type="entry name" value="M-AAA PROTEASE-INTERACTING PROTEIN 1, MITOCHONDRIAL"/>
    <property type="match status" value="1"/>
</dbReference>
<dbReference type="GO" id="GO:0032979">
    <property type="term" value="P:protein insertion into mitochondrial inner membrane from matrix"/>
    <property type="evidence" value="ECO:0007669"/>
    <property type="project" value="EnsemblFungi"/>
</dbReference>
<dbReference type="RefSeq" id="XP_004182174.1">
    <property type="nucleotide sequence ID" value="XM_004182126.1"/>
</dbReference>
<dbReference type="InterPro" id="IPR024621">
    <property type="entry name" value="Mba1"/>
</dbReference>
<keyword evidence="2" id="KW-1185">Reference proteome</keyword>
<reference evidence="1 2" key="1">
    <citation type="journal article" date="2011" name="Proc. Natl. Acad. Sci. U.S.A.">
        <title>Evolutionary erosion of yeast sex chromosomes by mating-type switching accidents.</title>
        <authorList>
            <person name="Gordon J.L."/>
            <person name="Armisen D."/>
            <person name="Proux-Wera E."/>
            <person name="Oheigeartaigh S.S."/>
            <person name="Byrne K.P."/>
            <person name="Wolfe K.H."/>
        </authorList>
    </citation>
    <scope>NUCLEOTIDE SEQUENCE [LARGE SCALE GENOMIC DNA]</scope>
    <source>
        <strain evidence="2">ATCC 34711 / CBS 6284 / DSM 70876 / NBRC 10599 / NRRL Y-10934 / UCD 77-7</strain>
    </source>
</reference>
<dbReference type="GO" id="GO:0070131">
    <property type="term" value="P:positive regulation of mitochondrial translation"/>
    <property type="evidence" value="ECO:0007669"/>
    <property type="project" value="EnsemblFungi"/>
</dbReference>
<dbReference type="Gene3D" id="3.10.450.240">
    <property type="match status" value="1"/>
</dbReference>
<dbReference type="InParanoid" id="I2H8F3"/>
<protein>
    <recommendedName>
        <fullName evidence="3">MBA1-like protein</fullName>
    </recommendedName>
</protein>
<gene>
    <name evidence="1" type="primary">TBLA0H03730</name>
    <name evidence="1" type="ORF">TBLA_0H03730</name>
</gene>
<dbReference type="FunCoup" id="I2H8F3">
    <property type="interactions" value="84"/>
</dbReference>
<dbReference type="Proteomes" id="UP000002866">
    <property type="component" value="Chromosome 8"/>
</dbReference>
<dbReference type="PANTHER" id="PTHR13333:SF5">
    <property type="entry name" value="M-AAA PROTEASE-INTERACTING PROTEIN 1, MITOCHONDRIAL"/>
    <property type="match status" value="1"/>
</dbReference>
<dbReference type="OMA" id="MMIPGRP"/>
<dbReference type="eggNOG" id="ENOG502QWPQ">
    <property type="taxonomic scope" value="Eukaryota"/>
</dbReference>
<dbReference type="GO" id="GO:0005743">
    <property type="term" value="C:mitochondrial inner membrane"/>
    <property type="evidence" value="ECO:0007669"/>
    <property type="project" value="EnsemblFungi"/>
</dbReference>
<dbReference type="OrthoDB" id="19619at2759"/>
<dbReference type="GO" id="GO:0097177">
    <property type="term" value="F:mitochondrial ribosome binding"/>
    <property type="evidence" value="ECO:0007669"/>
    <property type="project" value="EnsemblFungi"/>
</dbReference>
<dbReference type="GeneID" id="14497812"/>
<organism evidence="1 2">
    <name type="scientific">Henningerozyma blattae (strain ATCC 34711 / CBS 6284 / DSM 70876 / NBRC 10599 / NRRL Y-10934 / UCD 77-7)</name>
    <name type="common">Yeast</name>
    <name type="synonym">Tetrapisispora blattae</name>
    <dbReference type="NCBI Taxonomy" id="1071380"/>
    <lineage>
        <taxon>Eukaryota</taxon>
        <taxon>Fungi</taxon>
        <taxon>Dikarya</taxon>
        <taxon>Ascomycota</taxon>
        <taxon>Saccharomycotina</taxon>
        <taxon>Saccharomycetes</taxon>
        <taxon>Saccharomycetales</taxon>
        <taxon>Saccharomycetaceae</taxon>
        <taxon>Henningerozyma</taxon>
    </lineage>
</organism>
<evidence type="ECO:0008006" key="3">
    <source>
        <dbReference type="Google" id="ProtNLM"/>
    </source>
</evidence>
<dbReference type="HOGENOM" id="CLU_076697_0_0_1"/>
<sequence length="281" mass="32328">MLLSIQSSKLLIQPFVPLSSRRSFVITRYLLNDTEKNISKLAAKSQKKKADKPIGVRNLGVATQLYIPPTGKSLVGLWKTHPKLYLQCVFRRMFNLGLNTIQIAVWRHQTGLSPQFALWRTKATKLYADVHSSFAKKSLAPVNDKISIWVQDALSSRLQQLPRSVSLDWKLLKFHKVPKIVSLQCLMIPGTPLEYLQIVYRFETRQRLIRFDKITGKTEKYDRDVVDNMAFICQAETNKVYLIGSVFESKPTDTFKRDIKLDNKVALTRIVKNADIYRVSD</sequence>